<feature type="transmembrane region" description="Helical" evidence="8">
    <location>
        <begin position="107"/>
        <end position="126"/>
    </location>
</feature>
<keyword evidence="10" id="KW-1185">Reference proteome</keyword>
<name>A0ABT3H0R0_9RHOB</name>
<evidence type="ECO:0000313" key="9">
    <source>
        <dbReference type="EMBL" id="MCW1933363.1"/>
    </source>
</evidence>
<dbReference type="RefSeq" id="WP_264506287.1">
    <property type="nucleotide sequence ID" value="NZ_JAPDFL010000001.1"/>
</dbReference>
<evidence type="ECO:0000256" key="7">
    <source>
        <dbReference type="ARBA" id="ARBA00023136"/>
    </source>
</evidence>
<feature type="transmembrane region" description="Helical" evidence="8">
    <location>
        <begin position="230"/>
        <end position="248"/>
    </location>
</feature>
<comment type="caution">
    <text evidence="9">The sequence shown here is derived from an EMBL/GenBank/DDBJ whole genome shotgun (WGS) entry which is preliminary data.</text>
</comment>
<dbReference type="PANTHER" id="PTHR30269:SF37">
    <property type="entry name" value="MEMBRANE TRANSPORTER PROTEIN"/>
    <property type="match status" value="1"/>
</dbReference>
<dbReference type="PANTHER" id="PTHR30269">
    <property type="entry name" value="TRANSMEMBRANE PROTEIN YFCA"/>
    <property type="match status" value="1"/>
</dbReference>
<feature type="transmembrane region" description="Helical" evidence="8">
    <location>
        <begin position="49"/>
        <end position="69"/>
    </location>
</feature>
<feature type="transmembrane region" description="Helical" evidence="8">
    <location>
        <begin position="81"/>
        <end position="100"/>
    </location>
</feature>
<keyword evidence="3" id="KW-0813">Transport</keyword>
<evidence type="ECO:0000256" key="2">
    <source>
        <dbReference type="ARBA" id="ARBA00009142"/>
    </source>
</evidence>
<evidence type="ECO:0000256" key="8">
    <source>
        <dbReference type="RuleBase" id="RU363041"/>
    </source>
</evidence>
<feature type="transmembrane region" description="Helical" evidence="8">
    <location>
        <begin position="201"/>
        <end position="223"/>
    </location>
</feature>
<dbReference type="Pfam" id="PF01925">
    <property type="entry name" value="TauE"/>
    <property type="match status" value="1"/>
</dbReference>
<dbReference type="InterPro" id="IPR052017">
    <property type="entry name" value="TSUP"/>
</dbReference>
<reference evidence="9 10" key="1">
    <citation type="submission" date="2022-10" db="EMBL/GenBank/DDBJ databases">
        <title>Pararhodobacter sp. nov., isolated from marine algae.</title>
        <authorList>
            <person name="Choi B.J."/>
            <person name="Kim J.M."/>
            <person name="Lee J.K."/>
            <person name="Choi D.G."/>
            <person name="Jeon C.O."/>
        </authorList>
    </citation>
    <scope>NUCLEOTIDE SEQUENCE [LARGE SCALE GENOMIC DNA]</scope>
    <source>
        <strain evidence="9 10">ZQ420</strain>
    </source>
</reference>
<feature type="transmembrane region" description="Helical" evidence="8">
    <location>
        <begin position="138"/>
        <end position="159"/>
    </location>
</feature>
<keyword evidence="4 8" id="KW-1003">Cell membrane</keyword>
<accession>A0ABT3H0R0</accession>
<dbReference type="Proteomes" id="UP001208938">
    <property type="component" value="Unassembled WGS sequence"/>
</dbReference>
<keyword evidence="7 8" id="KW-0472">Membrane</keyword>
<protein>
    <recommendedName>
        <fullName evidence="8">Probable membrane transporter protein</fullName>
    </recommendedName>
</protein>
<keyword evidence="6 8" id="KW-1133">Transmembrane helix</keyword>
<comment type="subcellular location">
    <subcellularLocation>
        <location evidence="1 8">Cell membrane</location>
        <topology evidence="1 8">Multi-pass membrane protein</topology>
    </subcellularLocation>
</comment>
<evidence type="ECO:0000256" key="1">
    <source>
        <dbReference type="ARBA" id="ARBA00004651"/>
    </source>
</evidence>
<feature type="transmembrane region" description="Helical" evidence="8">
    <location>
        <begin position="171"/>
        <end position="189"/>
    </location>
</feature>
<evidence type="ECO:0000256" key="6">
    <source>
        <dbReference type="ARBA" id="ARBA00022989"/>
    </source>
</evidence>
<evidence type="ECO:0000256" key="5">
    <source>
        <dbReference type="ARBA" id="ARBA00022692"/>
    </source>
</evidence>
<dbReference type="EMBL" id="JAPDFL010000001">
    <property type="protein sequence ID" value="MCW1933363.1"/>
    <property type="molecule type" value="Genomic_DNA"/>
</dbReference>
<sequence>MADWTIFATPTMLWVTLLAVGLVGLSKGGLGGAFALAGVPIMSLVMPPVLAAAVLLPILIMMDAVSLWTWRGWRDWSVLKVMIPASLIGVGAAWALAAVTSDAMVRLLVGSVALAFVARAVFGRFIGGAPSYRAATGWLWGTVAGFTSFVAHAGGPPFQVQVLPKKLDPKVYTGTSVIFFAVLNAVKVVPYAALGFFETRVLWSALIMLPLAVVTVRIGAAIIKRMRPEVFYPFTYVMITLVGIKLVYEGLAGLLGG</sequence>
<comment type="similarity">
    <text evidence="2 8">Belongs to the 4-toluene sulfonate uptake permease (TSUP) (TC 2.A.102) family.</text>
</comment>
<dbReference type="InterPro" id="IPR002781">
    <property type="entry name" value="TM_pro_TauE-like"/>
</dbReference>
<feature type="transmembrane region" description="Helical" evidence="8">
    <location>
        <begin position="12"/>
        <end position="37"/>
    </location>
</feature>
<evidence type="ECO:0000313" key="10">
    <source>
        <dbReference type="Proteomes" id="UP001208938"/>
    </source>
</evidence>
<organism evidence="9 10">
    <name type="scientific">Pararhodobacter zhoushanensis</name>
    <dbReference type="NCBI Taxonomy" id="2479545"/>
    <lineage>
        <taxon>Bacteria</taxon>
        <taxon>Pseudomonadati</taxon>
        <taxon>Pseudomonadota</taxon>
        <taxon>Alphaproteobacteria</taxon>
        <taxon>Rhodobacterales</taxon>
        <taxon>Paracoccaceae</taxon>
        <taxon>Pararhodobacter</taxon>
    </lineage>
</organism>
<evidence type="ECO:0000256" key="3">
    <source>
        <dbReference type="ARBA" id="ARBA00022448"/>
    </source>
</evidence>
<proteinExistence type="inferred from homology"/>
<keyword evidence="5 8" id="KW-0812">Transmembrane</keyword>
<evidence type="ECO:0000256" key="4">
    <source>
        <dbReference type="ARBA" id="ARBA00022475"/>
    </source>
</evidence>
<gene>
    <name evidence="9" type="ORF">OKW52_14120</name>
</gene>